<organism evidence="2 3">
    <name type="scientific">Stenotrophomonas nitritireducens</name>
    <dbReference type="NCBI Taxonomy" id="83617"/>
    <lineage>
        <taxon>Bacteria</taxon>
        <taxon>Pseudomonadati</taxon>
        <taxon>Pseudomonadota</taxon>
        <taxon>Gammaproteobacteria</taxon>
        <taxon>Lysobacterales</taxon>
        <taxon>Lysobacteraceae</taxon>
        <taxon>Stenotrophomonas</taxon>
    </lineage>
</organism>
<sequence>MSDDSGLWLLAAGAAGATALYWALYRYYRNTDKSHGFEHETEIVAKPVTGSDRKVGEVKGTQQRRIDGDNVGDYRRRVTRLR</sequence>
<keyword evidence="1" id="KW-1133">Transmembrane helix</keyword>
<gene>
    <name evidence="2" type="ORF">J0H45_03565</name>
</gene>
<reference evidence="2" key="1">
    <citation type="submission" date="2021-02" db="EMBL/GenBank/DDBJ databases">
        <title>Thiocyanate and organic carbon inputs drive convergent selection for specific autotrophic Afipia and Thiobacillus strains within complex microbiomes.</title>
        <authorList>
            <person name="Huddy R.J."/>
            <person name="Sachdeva R."/>
            <person name="Kadzinga F."/>
            <person name="Kantor R.S."/>
            <person name="Harrison S.T.L."/>
            <person name="Banfield J.F."/>
        </authorList>
    </citation>
    <scope>NUCLEOTIDE SEQUENCE</scope>
    <source>
        <strain evidence="2">SCN18_10_11_15_R1_P_69_7</strain>
    </source>
</reference>
<keyword evidence="1" id="KW-0812">Transmembrane</keyword>
<comment type="caution">
    <text evidence="2">The sequence shown here is derived from an EMBL/GenBank/DDBJ whole genome shotgun (WGS) entry which is preliminary data.</text>
</comment>
<dbReference type="Proteomes" id="UP000664815">
    <property type="component" value="Unassembled WGS sequence"/>
</dbReference>
<evidence type="ECO:0008006" key="4">
    <source>
        <dbReference type="Google" id="ProtNLM"/>
    </source>
</evidence>
<dbReference type="EMBL" id="JAFKMG010000349">
    <property type="protein sequence ID" value="MBN8798426.1"/>
    <property type="molecule type" value="Genomic_DNA"/>
</dbReference>
<protein>
    <recommendedName>
        <fullName evidence="4">Transmembrane protein</fullName>
    </recommendedName>
</protein>
<evidence type="ECO:0000256" key="1">
    <source>
        <dbReference type="SAM" id="Phobius"/>
    </source>
</evidence>
<accession>A0A9D8KZM7</accession>
<feature type="transmembrane region" description="Helical" evidence="1">
    <location>
        <begin position="6"/>
        <end position="25"/>
    </location>
</feature>
<evidence type="ECO:0000313" key="2">
    <source>
        <dbReference type="EMBL" id="MBN8798426.1"/>
    </source>
</evidence>
<keyword evidence="1" id="KW-0472">Membrane</keyword>
<proteinExistence type="predicted"/>
<name>A0A9D8KZM7_9GAMM</name>
<dbReference type="AlphaFoldDB" id="A0A9D8KZM7"/>
<evidence type="ECO:0000313" key="3">
    <source>
        <dbReference type="Proteomes" id="UP000664815"/>
    </source>
</evidence>